<proteinExistence type="predicted"/>
<dbReference type="EMBL" id="AOUO01000060">
    <property type="protein sequence ID" value="EOD69511.1"/>
    <property type="molecule type" value="Genomic_DNA"/>
</dbReference>
<gene>
    <name evidence="1" type="ORF">H480_05919</name>
</gene>
<protein>
    <submittedName>
        <fullName evidence="1">Uncharacterized protein</fullName>
    </submittedName>
</protein>
<dbReference type="eggNOG" id="ENOG50324S2">
    <property type="taxonomic scope" value="Bacteria"/>
</dbReference>
<name>R1IAI6_9PSEU</name>
<evidence type="ECO:0000313" key="2">
    <source>
        <dbReference type="Proteomes" id="UP000014139"/>
    </source>
</evidence>
<sequence>MPGLSAQGQAAIARLEHDRFHPGATAVALRVWAGFVRTPIHRLWDPRHGCGVAECCPDPEEVRALLHAVAHALPPKGARIFRARLAELDELW</sequence>
<dbReference type="Proteomes" id="UP000014139">
    <property type="component" value="Unassembled WGS sequence"/>
</dbReference>
<organism evidence="1 2">
    <name type="scientific">Amycolatopsis vancoresmycina DSM 44592</name>
    <dbReference type="NCBI Taxonomy" id="1292037"/>
    <lineage>
        <taxon>Bacteria</taxon>
        <taxon>Bacillati</taxon>
        <taxon>Actinomycetota</taxon>
        <taxon>Actinomycetes</taxon>
        <taxon>Pseudonocardiales</taxon>
        <taxon>Pseudonocardiaceae</taxon>
        <taxon>Amycolatopsis</taxon>
    </lineage>
</organism>
<evidence type="ECO:0000313" key="1">
    <source>
        <dbReference type="EMBL" id="EOD69511.1"/>
    </source>
</evidence>
<comment type="caution">
    <text evidence="1">The sequence shown here is derived from an EMBL/GenBank/DDBJ whole genome shotgun (WGS) entry which is preliminary data.</text>
</comment>
<dbReference type="AlphaFoldDB" id="R1IAI6"/>
<accession>R1IAI6</accession>
<dbReference type="PATRIC" id="fig|1292037.4.peg.1154"/>
<keyword evidence="2" id="KW-1185">Reference proteome</keyword>
<reference evidence="1 2" key="1">
    <citation type="submission" date="2013-02" db="EMBL/GenBank/DDBJ databases">
        <title>Draft genome sequence of Amycolatopsis vancoresmycina strain DSM 44592T.</title>
        <authorList>
            <person name="Kumar S."/>
            <person name="Kaur N."/>
            <person name="Kaur C."/>
            <person name="Raghava G.P.S."/>
            <person name="Mayilraj S."/>
        </authorList>
    </citation>
    <scope>NUCLEOTIDE SEQUENCE [LARGE SCALE GENOMIC DNA]</scope>
    <source>
        <strain evidence="1 2">DSM 44592</strain>
    </source>
</reference>